<dbReference type="RefSeq" id="WP_385875364.1">
    <property type="nucleotide sequence ID" value="NZ_JBHLXE010000012.1"/>
</dbReference>
<comment type="caution">
    <text evidence="1">The sequence shown here is derived from an EMBL/GenBank/DDBJ whole genome shotgun (WGS) entry which is preliminary data.</text>
</comment>
<evidence type="ECO:0000313" key="2">
    <source>
        <dbReference type="Proteomes" id="UP001589758"/>
    </source>
</evidence>
<protein>
    <submittedName>
        <fullName evidence="1">Uncharacterized protein</fullName>
    </submittedName>
</protein>
<accession>A0ABV6C6H6</accession>
<gene>
    <name evidence="1" type="ORF">ACFFIT_00405</name>
</gene>
<keyword evidence="2" id="KW-1185">Reference proteome</keyword>
<dbReference type="EMBL" id="JBHLXE010000012">
    <property type="protein sequence ID" value="MFC0178574.1"/>
    <property type="molecule type" value="Genomic_DNA"/>
</dbReference>
<name>A0ABV6C6H6_9GAMM</name>
<organism evidence="1 2">
    <name type="scientific">Thorsellia kenyensis</name>
    <dbReference type="NCBI Taxonomy" id="1549888"/>
    <lineage>
        <taxon>Bacteria</taxon>
        <taxon>Pseudomonadati</taxon>
        <taxon>Pseudomonadota</taxon>
        <taxon>Gammaproteobacteria</taxon>
        <taxon>Enterobacterales</taxon>
        <taxon>Thorselliaceae</taxon>
        <taxon>Thorsellia</taxon>
    </lineage>
</organism>
<sequence>MKNFIKLGNKIININEIKKAQIENYMDSDGLYKRGLVIYFRASKELTGTLHKGITEIEELEKMIRDAQ</sequence>
<dbReference type="Proteomes" id="UP001589758">
    <property type="component" value="Unassembled WGS sequence"/>
</dbReference>
<proteinExistence type="predicted"/>
<reference evidence="1 2" key="1">
    <citation type="submission" date="2024-09" db="EMBL/GenBank/DDBJ databases">
        <authorList>
            <person name="Sun Q."/>
            <person name="Mori K."/>
        </authorList>
    </citation>
    <scope>NUCLEOTIDE SEQUENCE [LARGE SCALE GENOMIC DNA]</scope>
    <source>
        <strain evidence="1 2">CCM 8545</strain>
    </source>
</reference>
<evidence type="ECO:0000313" key="1">
    <source>
        <dbReference type="EMBL" id="MFC0178574.1"/>
    </source>
</evidence>